<sequence>MSLCDLEDYFLDDFKVVRKGHHGYNGSRRCSNKFMAKRTCNQATITKTLYDPQNTLSKRKTKRLLTDCSDGFYTDVPYSLNKQERWKYVNPDSLLRNYPANTSEVCIVSREVTPLSYEDYLRGDTVTDMHVFNEDVVTKLSSAGRKKAIRYYINQLNEKRHVDKDEVEPARILLNIVRSPPVTHLNENTFRIAKRRRHAALRKTETDKFEELTNDCCQIDDNESTPESSDFCETAHTLTLADFITSGKPLVSARKSENLSSSIRLDSFEIVERKPAEMVNISEITNAPHIFEIFDISIRRLDSFDLKEEITLLAPGYCTVHWFGSERVSLASKRQVQPMFVLFFEIDRKSGNIRIRININASFSSGIERNTLEKLLETRKNFPSLFESLIEFIFKLELLSSENKQTRYHSCKDNFMASVNSERMAAEATPCGHHEQLEFVRPLYIYDGTDFVPKSVGNCTLCCRCSSPYKPDLFTSTNGMMCRECVASFMIRQLRLNHSPVEIPLITSSESSPVDLLYAILPLPLMTLIVKISYLYHSSLLNQEPHLLQCPKCSNSLAVTEESEYNSCICSVCGCCWCYLCGWEPHWPLNCEEFKEWSKKWDIQYLFDKFNLREGERLLRIKCICENIFYAPEDSAHGTLCGGPRYRWKCWLQYDKEGLLRDSRSLFWPYTPRFRKKYHHPGSEDFKYGARVQPEYLKVKKIIKKVYADRCGEVRRLRFNQQQRITFEENVEKIFDEEAKQHEVTDIRKTALILIENCTAWLYLHRSQNNHHLKEAVSRLFNQYIVFQEGILNQRFDNNLHFVRLDQNVSTVIDLFRQHLELLQSRHRQHCGGKLRRLSRKRKIEACRKEAAHSRNKIKRSLETQFNPALEMSAGLCVDIEANPAPCDVFVYSGPHPLKQVCAPVMN</sequence>
<evidence type="ECO:0000313" key="2">
    <source>
        <dbReference type="Proteomes" id="UP001303046"/>
    </source>
</evidence>
<name>A0ABR1D2Y4_NECAM</name>
<gene>
    <name evidence="1" type="primary">Necator_chrIII.g12315</name>
    <name evidence="1" type="ORF">RB195_011549</name>
</gene>
<dbReference type="EMBL" id="JAVFWL010000003">
    <property type="protein sequence ID" value="KAK6744898.1"/>
    <property type="molecule type" value="Genomic_DNA"/>
</dbReference>
<accession>A0ABR1D2Y4</accession>
<dbReference type="SUPFAM" id="SSF57850">
    <property type="entry name" value="RING/U-box"/>
    <property type="match status" value="1"/>
</dbReference>
<dbReference type="PANTHER" id="PTHR31063">
    <property type="entry name" value="PROTEIN CBG08668"/>
    <property type="match status" value="1"/>
</dbReference>
<protein>
    <recommendedName>
        <fullName evidence="3">RBR-type E3 ubiquitin transferase</fullName>
    </recommendedName>
</protein>
<keyword evidence="2" id="KW-1185">Reference proteome</keyword>
<dbReference type="Proteomes" id="UP001303046">
    <property type="component" value="Unassembled WGS sequence"/>
</dbReference>
<dbReference type="PANTHER" id="PTHR31063:SF3">
    <property type="entry name" value="ENHANCER OF POLYCOMB-LIKE PROTEIN"/>
    <property type="match status" value="1"/>
</dbReference>
<proteinExistence type="predicted"/>
<organism evidence="1 2">
    <name type="scientific">Necator americanus</name>
    <name type="common">Human hookworm</name>
    <dbReference type="NCBI Taxonomy" id="51031"/>
    <lineage>
        <taxon>Eukaryota</taxon>
        <taxon>Metazoa</taxon>
        <taxon>Ecdysozoa</taxon>
        <taxon>Nematoda</taxon>
        <taxon>Chromadorea</taxon>
        <taxon>Rhabditida</taxon>
        <taxon>Rhabditina</taxon>
        <taxon>Rhabditomorpha</taxon>
        <taxon>Strongyloidea</taxon>
        <taxon>Ancylostomatidae</taxon>
        <taxon>Bunostominae</taxon>
        <taxon>Necator</taxon>
    </lineage>
</organism>
<evidence type="ECO:0000313" key="1">
    <source>
        <dbReference type="EMBL" id="KAK6744898.1"/>
    </source>
</evidence>
<reference evidence="1 2" key="1">
    <citation type="submission" date="2023-08" db="EMBL/GenBank/DDBJ databases">
        <title>A Necator americanus chromosomal reference genome.</title>
        <authorList>
            <person name="Ilik V."/>
            <person name="Petrzelkova K.J."/>
            <person name="Pardy F."/>
            <person name="Fuh T."/>
            <person name="Niatou-Singa F.S."/>
            <person name="Gouil Q."/>
            <person name="Baker L."/>
            <person name="Ritchie M.E."/>
            <person name="Jex A.R."/>
            <person name="Gazzola D."/>
            <person name="Li H."/>
            <person name="Toshio Fujiwara R."/>
            <person name="Zhan B."/>
            <person name="Aroian R.V."/>
            <person name="Pafco B."/>
            <person name="Schwarz E.M."/>
        </authorList>
    </citation>
    <scope>NUCLEOTIDE SEQUENCE [LARGE SCALE GENOMIC DNA]</scope>
    <source>
        <strain evidence="1 2">Aroian</strain>
        <tissue evidence="1">Whole animal</tissue>
    </source>
</reference>
<comment type="caution">
    <text evidence="1">The sequence shown here is derived from an EMBL/GenBank/DDBJ whole genome shotgun (WGS) entry which is preliminary data.</text>
</comment>
<evidence type="ECO:0008006" key="3">
    <source>
        <dbReference type="Google" id="ProtNLM"/>
    </source>
</evidence>
<dbReference type="CDD" id="cd20335">
    <property type="entry name" value="BRcat_RBR"/>
    <property type="match status" value="1"/>
</dbReference>